<dbReference type="CTD" id="36336068"/>
<reference evidence="1 2" key="1">
    <citation type="journal article" date="2013" name="Nat. Genet.">
        <title>The genome of the hydatid tapeworm Echinococcus granulosus.</title>
        <authorList>
            <person name="Zheng H."/>
            <person name="Zhang W."/>
            <person name="Zhang L."/>
            <person name="Zhang Z."/>
            <person name="Li J."/>
            <person name="Lu G."/>
            <person name="Zhu Y."/>
            <person name="Wang Y."/>
            <person name="Huang Y."/>
            <person name="Liu J."/>
            <person name="Kang H."/>
            <person name="Chen J."/>
            <person name="Wang L."/>
            <person name="Chen A."/>
            <person name="Yu S."/>
            <person name="Gao Z."/>
            <person name="Jin L."/>
            <person name="Gu W."/>
            <person name="Wang Z."/>
            <person name="Zhao L."/>
            <person name="Shi B."/>
            <person name="Wen H."/>
            <person name="Lin R."/>
            <person name="Jones M.K."/>
            <person name="Brejova B."/>
            <person name="Vinar T."/>
            <person name="Zhao G."/>
            <person name="McManus D.P."/>
            <person name="Chen Z."/>
            <person name="Zhou Y."/>
            <person name="Wang S."/>
        </authorList>
    </citation>
    <scope>NUCLEOTIDE SEQUENCE [LARGE SCALE GENOMIC DNA]</scope>
</reference>
<dbReference type="GeneID" id="36336068"/>
<gene>
    <name evidence="1" type="ORF">EGR_00353</name>
</gene>
<keyword evidence="2" id="KW-1185">Reference proteome</keyword>
<dbReference type="RefSeq" id="XP_024356280.1">
    <property type="nucleotide sequence ID" value="XM_024489602.1"/>
</dbReference>
<proteinExistence type="predicted"/>
<dbReference type="EMBL" id="APAU02000001">
    <property type="protein sequence ID" value="EUB65084.1"/>
    <property type="molecule type" value="Genomic_DNA"/>
</dbReference>
<evidence type="ECO:0000313" key="1">
    <source>
        <dbReference type="EMBL" id="EUB65084.1"/>
    </source>
</evidence>
<dbReference type="Proteomes" id="UP000019149">
    <property type="component" value="Unassembled WGS sequence"/>
</dbReference>
<dbReference type="KEGG" id="egl:EGR_00353"/>
<name>W6VE41_ECHGR</name>
<sequence length="87" mass="9552">MSKPNQVGCFRSIGTREEEIYEPPPTVDIKGTLENSKTAGLVWLPEVEVIFGPSAKGSSPISLLQCMHFFHPSKVYHPAVEIGIDVL</sequence>
<protein>
    <submittedName>
        <fullName evidence="1">Uncharacterized protein</fullName>
    </submittedName>
</protein>
<comment type="caution">
    <text evidence="1">The sequence shown here is derived from an EMBL/GenBank/DDBJ whole genome shotgun (WGS) entry which is preliminary data.</text>
</comment>
<dbReference type="AlphaFoldDB" id="W6VE41"/>
<evidence type="ECO:0000313" key="2">
    <source>
        <dbReference type="Proteomes" id="UP000019149"/>
    </source>
</evidence>
<accession>W6VE41</accession>
<organism evidence="1 2">
    <name type="scientific">Echinococcus granulosus</name>
    <name type="common">Hydatid tapeworm</name>
    <dbReference type="NCBI Taxonomy" id="6210"/>
    <lineage>
        <taxon>Eukaryota</taxon>
        <taxon>Metazoa</taxon>
        <taxon>Spiralia</taxon>
        <taxon>Lophotrochozoa</taxon>
        <taxon>Platyhelminthes</taxon>
        <taxon>Cestoda</taxon>
        <taxon>Eucestoda</taxon>
        <taxon>Cyclophyllidea</taxon>
        <taxon>Taeniidae</taxon>
        <taxon>Echinococcus</taxon>
        <taxon>Echinococcus granulosus group</taxon>
    </lineage>
</organism>